<evidence type="ECO:0000313" key="2">
    <source>
        <dbReference type="Proteomes" id="UP001057402"/>
    </source>
</evidence>
<comment type="caution">
    <text evidence="1">The sequence shown here is derived from an EMBL/GenBank/DDBJ whole genome shotgun (WGS) entry which is preliminary data.</text>
</comment>
<evidence type="ECO:0000313" key="1">
    <source>
        <dbReference type="EMBL" id="KAI4329527.1"/>
    </source>
</evidence>
<gene>
    <name evidence="1" type="ORF">MLD38_027908</name>
</gene>
<accession>A0ACB9MZK1</accession>
<protein>
    <submittedName>
        <fullName evidence="1">Uncharacterized protein</fullName>
    </submittedName>
</protein>
<dbReference type="EMBL" id="CM042887">
    <property type="protein sequence ID" value="KAI4329527.1"/>
    <property type="molecule type" value="Genomic_DNA"/>
</dbReference>
<dbReference type="Proteomes" id="UP001057402">
    <property type="component" value="Chromosome 8"/>
</dbReference>
<keyword evidence="2" id="KW-1185">Reference proteome</keyword>
<sequence length="99" mass="11261">MAGESVSVREMKAEIVIVAGGVPFDVENALYCKWIVSHSLWDSYEIVAISKRLETALIFDCYYAGIDELDLGVVEQGRVIRWKRESRNSLRNPVQSHVF</sequence>
<proteinExistence type="predicted"/>
<reference evidence="2" key="1">
    <citation type="journal article" date="2023" name="Front. Plant Sci.">
        <title>Chromosomal-level genome assembly of Melastoma candidum provides insights into trichome evolution.</title>
        <authorList>
            <person name="Zhong Y."/>
            <person name="Wu W."/>
            <person name="Sun C."/>
            <person name="Zou P."/>
            <person name="Liu Y."/>
            <person name="Dai S."/>
            <person name="Zhou R."/>
        </authorList>
    </citation>
    <scope>NUCLEOTIDE SEQUENCE [LARGE SCALE GENOMIC DNA]</scope>
</reference>
<name>A0ACB9MZK1_9MYRT</name>
<organism evidence="1 2">
    <name type="scientific">Melastoma candidum</name>
    <dbReference type="NCBI Taxonomy" id="119954"/>
    <lineage>
        <taxon>Eukaryota</taxon>
        <taxon>Viridiplantae</taxon>
        <taxon>Streptophyta</taxon>
        <taxon>Embryophyta</taxon>
        <taxon>Tracheophyta</taxon>
        <taxon>Spermatophyta</taxon>
        <taxon>Magnoliopsida</taxon>
        <taxon>eudicotyledons</taxon>
        <taxon>Gunneridae</taxon>
        <taxon>Pentapetalae</taxon>
        <taxon>rosids</taxon>
        <taxon>malvids</taxon>
        <taxon>Myrtales</taxon>
        <taxon>Melastomataceae</taxon>
        <taxon>Melastomatoideae</taxon>
        <taxon>Melastomateae</taxon>
        <taxon>Melastoma</taxon>
    </lineage>
</organism>